<accession>A0A1X7TPZ4</accession>
<dbReference type="InterPro" id="IPR017216">
    <property type="entry name" value="HPS3"/>
</dbReference>
<organism evidence="4">
    <name type="scientific">Amphimedon queenslandica</name>
    <name type="common">Sponge</name>
    <dbReference type="NCBI Taxonomy" id="400682"/>
    <lineage>
        <taxon>Eukaryota</taxon>
        <taxon>Metazoa</taxon>
        <taxon>Porifera</taxon>
        <taxon>Demospongiae</taxon>
        <taxon>Heteroscleromorpha</taxon>
        <taxon>Haplosclerida</taxon>
        <taxon>Niphatidae</taxon>
        <taxon>Amphimedon</taxon>
    </lineage>
</organism>
<name>A0A1X7TPZ4_AMPQE</name>
<feature type="region of interest" description="Disordered" evidence="1">
    <location>
        <begin position="237"/>
        <end position="256"/>
    </location>
</feature>
<dbReference type="Pfam" id="PF14763">
    <property type="entry name" value="HPS3_C"/>
    <property type="match status" value="1"/>
</dbReference>
<dbReference type="InParanoid" id="A0A1X7TPZ4"/>
<dbReference type="GO" id="GO:0005737">
    <property type="term" value="C:cytoplasm"/>
    <property type="evidence" value="ECO:0007669"/>
    <property type="project" value="TreeGrafter"/>
</dbReference>
<dbReference type="OrthoDB" id="5971203at2759"/>
<dbReference type="Pfam" id="PF14761">
    <property type="entry name" value="HPS3_N"/>
    <property type="match status" value="2"/>
</dbReference>
<protein>
    <submittedName>
        <fullName evidence="4">Uncharacterized protein</fullName>
    </submittedName>
</protein>
<feature type="domain" description="BLOC-2 complex member HPS3 N-terminal" evidence="2">
    <location>
        <begin position="429"/>
        <end position="583"/>
    </location>
</feature>
<dbReference type="AlphaFoldDB" id="A0A1X7TPZ4"/>
<feature type="domain" description="BLOC-2 complex member HPS3 C-terminal" evidence="3">
    <location>
        <begin position="630"/>
        <end position="877"/>
    </location>
</feature>
<evidence type="ECO:0000259" key="2">
    <source>
        <dbReference type="Pfam" id="PF14761"/>
    </source>
</evidence>
<dbReference type="EnsemblMetazoa" id="Aqu2.1.17116_001">
    <property type="protein sequence ID" value="Aqu2.1.17116_001"/>
    <property type="gene ID" value="Aqu2.1.17116"/>
</dbReference>
<dbReference type="InterPro" id="IPR036322">
    <property type="entry name" value="WD40_repeat_dom_sf"/>
</dbReference>
<feature type="domain" description="BLOC-2 complex member HPS3 N-terminal" evidence="2">
    <location>
        <begin position="12"/>
        <end position="223"/>
    </location>
</feature>
<dbReference type="eggNOG" id="ENOG502QRQB">
    <property type="taxonomic scope" value="Eukaryota"/>
</dbReference>
<evidence type="ECO:0000259" key="3">
    <source>
        <dbReference type="Pfam" id="PF14763"/>
    </source>
</evidence>
<dbReference type="SUPFAM" id="SSF50978">
    <property type="entry name" value="WD40 repeat-like"/>
    <property type="match status" value="1"/>
</dbReference>
<feature type="compositionally biased region" description="Basic and acidic residues" evidence="1">
    <location>
        <begin position="245"/>
        <end position="256"/>
    </location>
</feature>
<sequence>MVKVLPAAFTLFERQNIFNAPAEPLCVHCSEKYVFIACEGCLIEAHDLQKNEKMARMRTIQPVSELVYNPLGDCIVSLERRTPDSPATVRIYFKWRIIRELETPTRVISLTTPSQTSGGPMILPPVVDAEILELPVEGVSCLAVCQLTGTIAVGSEKRVHLFTLQRGRGDVPSASLSTGGFCIVTYMDVITDMKLKKICICGHYLACVSTHRVRVLKILMLGPPGVELPWEQFQLDSSRTRTRKQPPDHKEHGHEEYKNDEDFLCWSPSYVWETEARGRSSVEPSTTPTSSLDDKTKPNLPRPFLKDKTTPLIGTISISSISSSSSSFKKDSSKTELEILGPVEYIWGQPVSVVLHGDTGGGANEETKCWVVTMLYRRLASSGFSYVHTSSSLSGANSETRDRSSSVDGAPGWDSVSAPYTKSRTKGGIHSVQLVPTFTNEDSFGERKLVGMSCLFANRSKGYIYDVFNKTKQVTVLSFMTRCQTMSYDGQFLHSLSTDAESLDSYTCRISASVLANKPVASGHINTTQWLKQPCPPSSLELTLISSNKFLGCMALTSSTDHVVVFCKDTSPDTSPASSEKPSFLQSLSLRRPKVLSTVAWNVYVLVKKPVTDMFQQFSESAQSLGAGIPPVLQHHLSEAHILLRSLIIENDDSSGELSEKLRRNCFDLADSFCLYSVGEKTLNNAAAYFVLSGKPISDVIQHIKDKYSEAPTTTPFDILMKYLNLVLFEPKNRLDQLDQLQPLVNDVLQLYAKYDPERLGDFLLDSWLQVESKEKALEFCELLLTNLSQQEKTKNITSMAMVKILCDLNDREKAFKTLANVTDSFLLSWSKANPQFLLSRDSTLTLLGQVIMSKLNESFLSFFSYLFENDRISLDVVITALKNHIVDNRIETRGIPCDYAYPCSTPIYTNDEESSFCQAAATLSCEDIKNYWPESSSGYYNIIGKGNVFCNMEKPQESIVNPSSIQSTETVLTSSESTDSSSTVQPTEILFTSSLPIETSSVHFPLSSSVMPHQTNVLPEPCGSGGGWTRLAYLNMSDATQNCPSGFRLYQSGGVRACGRDSSSGSCVSVQFPSNGISYSQICGRVTGYQYGHTDGLYGSGIDTYYLEGVSITRGSPRQHVWSLINSYNELESWSCPCNTGSSVSVQSFIGNNYFCESGNPNSSPSQILYTSDPLWDGQGCGSLESPCCNVTGIPWFHRDYGSTTTTDYIELRVCASLSSNEEDSPISYYEIYVK</sequence>
<reference evidence="4" key="1">
    <citation type="submission" date="2017-05" db="UniProtKB">
        <authorList>
            <consortium name="EnsemblMetazoa"/>
        </authorList>
    </citation>
    <scope>IDENTIFICATION</scope>
</reference>
<dbReference type="InterPro" id="IPR029437">
    <property type="entry name" value="HPS3_N"/>
</dbReference>
<feature type="region of interest" description="Disordered" evidence="1">
    <location>
        <begin position="277"/>
        <end position="306"/>
    </location>
</feature>
<dbReference type="PANTHER" id="PTHR28633:SF1">
    <property type="entry name" value="BLOC-2 COMPLEX MEMBER HPS3"/>
    <property type="match status" value="1"/>
</dbReference>
<dbReference type="InterPro" id="IPR029438">
    <property type="entry name" value="HPS3_C"/>
</dbReference>
<dbReference type="PANTHER" id="PTHR28633">
    <property type="entry name" value="HERMANSKY-PUDLAK SYNDROME 3 PROTEIN"/>
    <property type="match status" value="1"/>
</dbReference>
<proteinExistence type="predicted"/>
<feature type="region of interest" description="Disordered" evidence="1">
    <location>
        <begin position="390"/>
        <end position="412"/>
    </location>
</feature>
<evidence type="ECO:0000313" key="4">
    <source>
        <dbReference type="EnsemblMetazoa" id="Aqu2.1.17116_001"/>
    </source>
</evidence>
<evidence type="ECO:0000256" key="1">
    <source>
        <dbReference type="SAM" id="MobiDB-lite"/>
    </source>
</evidence>